<dbReference type="CDD" id="cd02966">
    <property type="entry name" value="TlpA_like_family"/>
    <property type="match status" value="1"/>
</dbReference>
<dbReference type="InterPro" id="IPR013740">
    <property type="entry name" value="Redoxin"/>
</dbReference>
<evidence type="ECO:0000256" key="1">
    <source>
        <dbReference type="SAM" id="MobiDB-lite"/>
    </source>
</evidence>
<organism evidence="4 5">
    <name type="scientific">Novosphingobium clariflavum</name>
    <dbReference type="NCBI Taxonomy" id="2029884"/>
    <lineage>
        <taxon>Bacteria</taxon>
        <taxon>Pseudomonadati</taxon>
        <taxon>Pseudomonadota</taxon>
        <taxon>Alphaproteobacteria</taxon>
        <taxon>Sphingomonadales</taxon>
        <taxon>Sphingomonadaceae</taxon>
        <taxon>Novosphingobium</taxon>
    </lineage>
</organism>
<dbReference type="InterPro" id="IPR050553">
    <property type="entry name" value="Thioredoxin_ResA/DsbE_sf"/>
</dbReference>
<gene>
    <name evidence="4" type="ORF">ACFFF8_00210</name>
</gene>
<dbReference type="SUPFAM" id="SSF52833">
    <property type="entry name" value="Thioredoxin-like"/>
    <property type="match status" value="1"/>
</dbReference>
<feature type="compositionally biased region" description="Basic and acidic residues" evidence="1">
    <location>
        <begin position="48"/>
        <end position="60"/>
    </location>
</feature>
<keyword evidence="5" id="KW-1185">Reference proteome</keyword>
<dbReference type="PANTHER" id="PTHR42852">
    <property type="entry name" value="THIOL:DISULFIDE INTERCHANGE PROTEIN DSBE"/>
    <property type="match status" value="1"/>
</dbReference>
<comment type="caution">
    <text evidence="4">The sequence shown here is derived from an EMBL/GenBank/DDBJ whole genome shotgun (WGS) entry which is preliminary data.</text>
</comment>
<proteinExistence type="predicted"/>
<keyword evidence="2" id="KW-0732">Signal</keyword>
<dbReference type="InterPro" id="IPR036249">
    <property type="entry name" value="Thioredoxin-like_sf"/>
</dbReference>
<feature type="signal peptide" evidence="2">
    <location>
        <begin position="1"/>
        <end position="24"/>
    </location>
</feature>
<dbReference type="RefSeq" id="WP_267222843.1">
    <property type="nucleotide sequence ID" value="NZ_JAPCWC010000018.1"/>
</dbReference>
<evidence type="ECO:0000313" key="4">
    <source>
        <dbReference type="EMBL" id="MFC0683011.1"/>
    </source>
</evidence>
<dbReference type="PROSITE" id="PS51352">
    <property type="entry name" value="THIOREDOXIN_2"/>
    <property type="match status" value="1"/>
</dbReference>
<evidence type="ECO:0000259" key="3">
    <source>
        <dbReference type="PROSITE" id="PS51352"/>
    </source>
</evidence>
<name>A0ABV6S1S8_9SPHN</name>
<dbReference type="Pfam" id="PF08534">
    <property type="entry name" value="Redoxin"/>
    <property type="match status" value="1"/>
</dbReference>
<accession>A0ABV6S1S8</accession>
<dbReference type="InterPro" id="IPR013766">
    <property type="entry name" value="Thioredoxin_domain"/>
</dbReference>
<dbReference type="PANTHER" id="PTHR42852:SF13">
    <property type="entry name" value="PROTEIN DIPZ"/>
    <property type="match status" value="1"/>
</dbReference>
<evidence type="ECO:0000313" key="5">
    <source>
        <dbReference type="Proteomes" id="UP001589858"/>
    </source>
</evidence>
<sequence length="194" mass="20868">MLSSTSLKSLVLCSLAGASALMIAGCDKQSDKPAQPQATESAAQAPKPADKLDRSHKGEPIPDVTLVDNTGESLSLPSLKGKPLLVNLWATWCAPCIAEMPTLNELAADPDSPVQVLPISEDTADMGKVVEILHRRKLDHIEPWQDEHGDLGFQYGGNLPVTILFDSQGKEVWRFSGGNDWTSAEAKKLIAEAR</sequence>
<reference evidence="4 5" key="1">
    <citation type="submission" date="2024-09" db="EMBL/GenBank/DDBJ databases">
        <authorList>
            <person name="Sun Q."/>
            <person name="Mori K."/>
        </authorList>
    </citation>
    <scope>NUCLEOTIDE SEQUENCE [LARGE SCALE GENOMIC DNA]</scope>
    <source>
        <strain evidence="4 5">CICC 11035S</strain>
    </source>
</reference>
<dbReference type="Gene3D" id="3.40.30.10">
    <property type="entry name" value="Glutaredoxin"/>
    <property type="match status" value="1"/>
</dbReference>
<dbReference type="EMBL" id="JBHLTM010000002">
    <property type="protein sequence ID" value="MFC0683011.1"/>
    <property type="molecule type" value="Genomic_DNA"/>
</dbReference>
<evidence type="ECO:0000256" key="2">
    <source>
        <dbReference type="SAM" id="SignalP"/>
    </source>
</evidence>
<feature type="chain" id="PRO_5046712402" evidence="2">
    <location>
        <begin position="25"/>
        <end position="194"/>
    </location>
</feature>
<feature type="region of interest" description="Disordered" evidence="1">
    <location>
        <begin position="27"/>
        <end position="67"/>
    </location>
</feature>
<protein>
    <submittedName>
        <fullName evidence="4">TlpA family protein disulfide reductase</fullName>
    </submittedName>
</protein>
<feature type="domain" description="Thioredoxin" evidence="3">
    <location>
        <begin position="55"/>
        <end position="194"/>
    </location>
</feature>
<dbReference type="Proteomes" id="UP001589858">
    <property type="component" value="Unassembled WGS sequence"/>
</dbReference>